<gene>
    <name evidence="4" type="ordered locus">Meso_3766</name>
</gene>
<sequence length="483" mass="51797">MSGRKYPNPSLFINGRSVTGRGAKEEMVIDPSNEEVLGSYRSAAPEDLQELLDSAAAGFEKWRRTSAYERCEILHKVAAALRENAQEIGSLLTLETGKILSESITEVRGAADHFDWSGEEGRRLYGYTVPARRAESRLRVELEPLGIVFALIPWNFPLGTSARKVAPALAAGCSVILRPPEEAPATVEAFVRCCQEAGLPPGVLNMVLGSPKDVVEPLMASFSVRAVTFTGSTRVGKILIQQAADTVKHLVLELGGHAPAIVLPDADPKKVGVAAARAKFRNAGQVCVSPSRFIVHEKIVEPFTQAMVEETRSIKLGSGFDAGAQMGPLTTARQRERVERLVEDARSKGARILAGGQRPSGFNRGFFFEPTVLGDVPDTALIFEEEPFGPVAPIIPVRSVQEAVEKANAVKWGLAGYLFTSSLADATKVSEAMQVGMVGLNTFAAAAPEAPFGGVKESGYGRECGLEGIREFVSSKLIHTDIG</sequence>
<evidence type="ECO:0000256" key="2">
    <source>
        <dbReference type="ARBA" id="ARBA00023002"/>
    </source>
</evidence>
<dbReference type="SUPFAM" id="SSF53720">
    <property type="entry name" value="ALDH-like"/>
    <property type="match status" value="1"/>
</dbReference>
<dbReference type="PANTHER" id="PTHR43353:SF5">
    <property type="entry name" value="SUCCINATE-SEMIALDEHYDE DEHYDROGENASE, MITOCHONDRIAL"/>
    <property type="match status" value="1"/>
</dbReference>
<dbReference type="FunFam" id="3.40.309.10:FF:000009">
    <property type="entry name" value="Aldehyde dehydrogenase A"/>
    <property type="match status" value="1"/>
</dbReference>
<evidence type="ECO:0000259" key="3">
    <source>
        <dbReference type="Pfam" id="PF00171"/>
    </source>
</evidence>
<dbReference type="FunFam" id="3.40.605.10:FF:000007">
    <property type="entry name" value="NAD/NADP-dependent betaine aldehyde dehydrogenase"/>
    <property type="match status" value="1"/>
</dbReference>
<proteinExistence type="inferred from homology"/>
<dbReference type="CDD" id="cd07103">
    <property type="entry name" value="ALDH_F5_SSADH_GabD"/>
    <property type="match status" value="1"/>
</dbReference>
<accession>Q11BU1</accession>
<dbReference type="InterPro" id="IPR050740">
    <property type="entry name" value="Aldehyde_DH_Superfamily"/>
</dbReference>
<dbReference type="STRING" id="266779.Meso_3766"/>
<dbReference type="InterPro" id="IPR016163">
    <property type="entry name" value="Ald_DH_C"/>
</dbReference>
<evidence type="ECO:0000313" key="4">
    <source>
        <dbReference type="EMBL" id="ABG65134.1"/>
    </source>
</evidence>
<dbReference type="InterPro" id="IPR016162">
    <property type="entry name" value="Ald_DH_N"/>
</dbReference>
<dbReference type="eggNOG" id="COG1012">
    <property type="taxonomic scope" value="Bacteria"/>
</dbReference>
<dbReference type="InterPro" id="IPR016161">
    <property type="entry name" value="Ald_DH/histidinol_DH"/>
</dbReference>
<dbReference type="EMBL" id="CP000390">
    <property type="protein sequence ID" value="ABG65134.1"/>
    <property type="molecule type" value="Genomic_DNA"/>
</dbReference>
<comment type="similarity">
    <text evidence="1">Belongs to the aldehyde dehydrogenase family.</text>
</comment>
<name>Q11BU1_CHESB</name>
<dbReference type="GO" id="GO:0016620">
    <property type="term" value="F:oxidoreductase activity, acting on the aldehyde or oxo group of donors, NAD or NADP as acceptor"/>
    <property type="evidence" value="ECO:0007669"/>
    <property type="project" value="InterPro"/>
</dbReference>
<organism evidence="4">
    <name type="scientific">Chelativorans sp. (strain BNC1)</name>
    <dbReference type="NCBI Taxonomy" id="266779"/>
    <lineage>
        <taxon>Bacteria</taxon>
        <taxon>Pseudomonadati</taxon>
        <taxon>Pseudomonadota</taxon>
        <taxon>Alphaproteobacteria</taxon>
        <taxon>Hyphomicrobiales</taxon>
        <taxon>Phyllobacteriaceae</taxon>
        <taxon>Chelativorans</taxon>
    </lineage>
</organism>
<dbReference type="Pfam" id="PF00171">
    <property type="entry name" value="Aldedh"/>
    <property type="match status" value="1"/>
</dbReference>
<reference evidence="4" key="1">
    <citation type="submission" date="2006-06" db="EMBL/GenBank/DDBJ databases">
        <title>Complete sequence of chromosome of Chelativorans sp. BNC1.</title>
        <authorList>
            <consortium name="US DOE Joint Genome Institute"/>
            <person name="Copeland A."/>
            <person name="Lucas S."/>
            <person name="Lapidus A."/>
            <person name="Barry K."/>
            <person name="Detter J.C."/>
            <person name="Glavina del Rio T."/>
            <person name="Hammon N."/>
            <person name="Israni S."/>
            <person name="Dalin E."/>
            <person name="Tice H."/>
            <person name="Pitluck S."/>
            <person name="Chertkov O."/>
            <person name="Brettin T."/>
            <person name="Bruce D."/>
            <person name="Han C."/>
            <person name="Tapia R."/>
            <person name="Gilna P."/>
            <person name="Schmutz J."/>
            <person name="Larimer F."/>
            <person name="Land M."/>
            <person name="Hauser L."/>
            <person name="Kyrpides N."/>
            <person name="Mikhailova N."/>
            <person name="Richardson P."/>
        </authorList>
    </citation>
    <scope>NUCLEOTIDE SEQUENCE</scope>
    <source>
        <strain evidence="4">BNC1</strain>
    </source>
</reference>
<dbReference type="InterPro" id="IPR015590">
    <property type="entry name" value="Aldehyde_DH_dom"/>
</dbReference>
<dbReference type="AlphaFoldDB" id="Q11BU1"/>
<evidence type="ECO:0000256" key="1">
    <source>
        <dbReference type="ARBA" id="ARBA00009986"/>
    </source>
</evidence>
<dbReference type="PANTHER" id="PTHR43353">
    <property type="entry name" value="SUCCINATE-SEMIALDEHYDE DEHYDROGENASE, MITOCHONDRIAL"/>
    <property type="match status" value="1"/>
</dbReference>
<dbReference type="KEGG" id="mes:Meso_3766"/>
<dbReference type="HOGENOM" id="CLU_005391_5_1_5"/>
<dbReference type="Gene3D" id="3.40.605.10">
    <property type="entry name" value="Aldehyde Dehydrogenase, Chain A, domain 1"/>
    <property type="match status" value="1"/>
</dbReference>
<keyword evidence="2" id="KW-0560">Oxidoreductase</keyword>
<protein>
    <submittedName>
        <fullName evidence="4">Aldehyde dehydrogenase</fullName>
    </submittedName>
</protein>
<dbReference type="Gene3D" id="3.40.309.10">
    <property type="entry name" value="Aldehyde Dehydrogenase, Chain A, domain 2"/>
    <property type="match status" value="1"/>
</dbReference>
<dbReference type="OrthoDB" id="9812625at2"/>
<feature type="domain" description="Aldehyde dehydrogenase" evidence="3">
    <location>
        <begin position="24"/>
        <end position="477"/>
    </location>
</feature>